<evidence type="ECO:0000256" key="3">
    <source>
        <dbReference type="SAM" id="Phobius"/>
    </source>
</evidence>
<comment type="caution">
    <text evidence="4">The sequence shown here is derived from an EMBL/GenBank/DDBJ whole genome shotgun (WGS) entry which is preliminary data.</text>
</comment>
<dbReference type="OrthoDB" id="422739at2759"/>
<gene>
    <name evidence="4" type="ORF">AK812_SmicGene16427</name>
</gene>
<feature type="transmembrane region" description="Helical" evidence="3">
    <location>
        <begin position="162"/>
        <end position="183"/>
    </location>
</feature>
<dbReference type="GO" id="GO:0016020">
    <property type="term" value="C:membrane"/>
    <property type="evidence" value="ECO:0007669"/>
    <property type="project" value="GOC"/>
</dbReference>
<dbReference type="InterPro" id="IPR029044">
    <property type="entry name" value="Nucleotide-diphossugar_trans"/>
</dbReference>
<evidence type="ECO:0000313" key="5">
    <source>
        <dbReference type="Proteomes" id="UP000186817"/>
    </source>
</evidence>
<dbReference type="GO" id="GO:0000030">
    <property type="term" value="F:mannosyltransferase activity"/>
    <property type="evidence" value="ECO:0007669"/>
    <property type="project" value="TreeGrafter"/>
</dbReference>
<dbReference type="InterPro" id="IPR007577">
    <property type="entry name" value="GlycoTrfase_DXD_sugar-bd_CS"/>
</dbReference>
<sequence length="1520" mass="171457">MMLEELLRQEIFTEDLGSLLLELPFRSYPVFQLWLYLRILSTHRFDLPPMTRAQLSQTFAVPVRPRPSSGPHHSSSEAFAVLARKARQRGQRRVAIASMSWGPETARRLQLWLLVVQQAKGDCRDAFQQRSLWYSPATPSTRLWAGEVMAKRRRQLCSRSRVLFGSLTLLAFAPLIAILWGSARWQSHFTEPSKAIQDFFRSEADAAVKGTIADVPNYVHEQLPVHVSKIACLTKPNLTSPPGTRVLDCQDESSEILNMAARDRSRSAVVRASPRPAAATVKAFDEKDPDQGGSILRKTASMVETGSPMHMSRRSKFVWCVKSKFARPDGSKLYSYNPEDAWQDPRDTHRAVTHSIVCQVCGAPLRKIFYRMRCYERRRLGEKGVRLLHPEIFIAGQYCMRALLGRARPRTQRQHHHEDDDEDDDDDDLEYEATPEPEKTAPRISDDGQRMPVTPDGLKELESGGVPVTPPPLLSEVRHGETESSSSDGEDADEQKPMRLRSGTGIGMFEEDESAVRIARPTNRDVPELKPSIFGDGYVSMLPLVAHDAEDDGAGVFSKPPHLLYRTLWPGVDRPPYVVVIPSYGRPQRLCQETLSLLRRQQIPEQLIEVWVAPGYAPEQQELEESRYKYALKGWPFVKVKLGVLGTQEQRDYISKHHPEGTHIVSFDDDVPELFCKIREGTTQDTLQPLPPGALECVIHHARDLMHEQGAYIWGFSPSANPMNMRRMHISRRNGMVNGFAYGYLNRHSNEFRSVYGSPTEDVERSCRFFNADGIVLRYSMYSARTEFKAAGGINLLYNTAPERKAHEEDAIRRISDCFPQLLEVRTGNRRRKTAQAQNFMFKSFGHSPIQSNGQPVPMAFMFCEPRAKQTEQDQQVSVTTQEAALAAEPKRQVQQSASGNAAILVEDEPSENSDDDNVQIVSVSAPRTLHPWVDSLAGDESSLSPATMKLFSIEVAFGVLVAISETNGTNEGIGFWWLRSRLEQLLLKAKEGRCGRSFPEILAVAEMSFSKCGVESAPPKEERREDSPEDPSLPSTDPAPSPTAAPTVPAPARCKIFTLWEYPKEAPLYARLNVEAWRRHTRHLCDEPVLISRKNVMKWIPDMPEEFFRFPYHAATSDLIRYALLYHHGGIYMDADFIVLKDLSPVVDRLADHDLISYATVSNPKGVCSDSFSSNFIAGRKGSVFMREMWVKQKKMITQHCPLSDKSKEIVCCFDDPKFECHIPFAGIGEGTSHPLLNQLKKNKVTMKTYCFADEESFVPDHFAYVLEHVSDLEKAYKYLEERNIKRGLDRMAFHMFNSIIPFKNYNCKKLFTKGTTVGQLYLTAFGTGLGIGARAADAEAEVFLKEHPDFQELQAKYEGGWPCKDAHKVAPSVAKFKASAATVPSPTPEATVEESMESPVAASAADRAGGNCRIFTYWEYEGLGPLYLRLNVESWRRHARSLGEPVIVTTANVREHVPDVPEEFFRLPYPEARADFIKWGLVYNNGGIFMEPDVLMSQDIEEVCRKTDDFDLVSSHLG</sequence>
<proteinExistence type="predicted"/>
<accession>A0A1Q9E0D5</accession>
<feature type="compositionally biased region" description="Basic and acidic residues" evidence="2">
    <location>
        <begin position="436"/>
        <end position="449"/>
    </location>
</feature>
<dbReference type="Pfam" id="PF04488">
    <property type="entry name" value="Gly_transf_sug"/>
    <property type="match status" value="1"/>
</dbReference>
<keyword evidence="3" id="KW-1133">Transmembrane helix</keyword>
<keyword evidence="1" id="KW-0808">Transferase</keyword>
<dbReference type="Gene3D" id="3.90.550.20">
    <property type="match status" value="1"/>
</dbReference>
<evidence type="ECO:0000256" key="2">
    <source>
        <dbReference type="SAM" id="MobiDB-lite"/>
    </source>
</evidence>
<dbReference type="EMBL" id="LSRX01000312">
    <property type="protein sequence ID" value="OLQ00886.1"/>
    <property type="molecule type" value="Genomic_DNA"/>
</dbReference>
<dbReference type="InterPro" id="IPR051706">
    <property type="entry name" value="Glycosyltransferase_domain"/>
</dbReference>
<feature type="compositionally biased region" description="Acidic residues" evidence="2">
    <location>
        <begin position="419"/>
        <end position="435"/>
    </location>
</feature>
<feature type="region of interest" description="Disordered" evidence="2">
    <location>
        <begin position="1015"/>
        <end position="1048"/>
    </location>
</feature>
<evidence type="ECO:0000313" key="4">
    <source>
        <dbReference type="EMBL" id="OLQ00886.1"/>
    </source>
</evidence>
<dbReference type="PANTHER" id="PTHR32385">
    <property type="entry name" value="MANNOSYL PHOSPHORYLINOSITOL CERAMIDE SYNTHASE"/>
    <property type="match status" value="1"/>
</dbReference>
<name>A0A1Q9E0D5_SYMMI</name>
<keyword evidence="3" id="KW-0472">Membrane</keyword>
<evidence type="ECO:0000256" key="1">
    <source>
        <dbReference type="ARBA" id="ARBA00022679"/>
    </source>
</evidence>
<dbReference type="SUPFAM" id="SSF53448">
    <property type="entry name" value="Nucleotide-diphospho-sugar transferases"/>
    <property type="match status" value="1"/>
</dbReference>
<dbReference type="Proteomes" id="UP000186817">
    <property type="component" value="Unassembled WGS sequence"/>
</dbReference>
<reference evidence="4 5" key="1">
    <citation type="submission" date="2016-02" db="EMBL/GenBank/DDBJ databases">
        <title>Genome analysis of coral dinoflagellate symbionts highlights evolutionary adaptations to a symbiotic lifestyle.</title>
        <authorList>
            <person name="Aranda M."/>
            <person name="Li Y."/>
            <person name="Liew Y.J."/>
            <person name="Baumgarten S."/>
            <person name="Simakov O."/>
            <person name="Wilson M."/>
            <person name="Piel J."/>
            <person name="Ashoor H."/>
            <person name="Bougouffa S."/>
            <person name="Bajic V.B."/>
            <person name="Ryu T."/>
            <person name="Ravasi T."/>
            <person name="Bayer T."/>
            <person name="Micklem G."/>
            <person name="Kim H."/>
            <person name="Bhak J."/>
            <person name="Lajeunesse T.C."/>
            <person name="Voolstra C.R."/>
        </authorList>
    </citation>
    <scope>NUCLEOTIDE SEQUENCE [LARGE SCALE GENOMIC DNA]</scope>
    <source>
        <strain evidence="4 5">CCMP2467</strain>
    </source>
</reference>
<dbReference type="PANTHER" id="PTHR32385:SF15">
    <property type="entry name" value="INOSITOL PHOSPHOCERAMIDE MANNOSYLTRANSFERASE 1"/>
    <property type="match status" value="1"/>
</dbReference>
<organism evidence="4 5">
    <name type="scientific">Symbiodinium microadriaticum</name>
    <name type="common">Dinoflagellate</name>
    <name type="synonym">Zooxanthella microadriatica</name>
    <dbReference type="NCBI Taxonomy" id="2951"/>
    <lineage>
        <taxon>Eukaryota</taxon>
        <taxon>Sar</taxon>
        <taxon>Alveolata</taxon>
        <taxon>Dinophyceae</taxon>
        <taxon>Suessiales</taxon>
        <taxon>Symbiodiniaceae</taxon>
        <taxon>Symbiodinium</taxon>
    </lineage>
</organism>
<keyword evidence="5" id="KW-1185">Reference proteome</keyword>
<feature type="region of interest" description="Disordered" evidence="2">
    <location>
        <begin position="409"/>
        <end position="498"/>
    </location>
</feature>
<protein>
    <submittedName>
        <fullName evidence="4">Uncharacterized protein</fullName>
    </submittedName>
</protein>
<dbReference type="GO" id="GO:0051999">
    <property type="term" value="P:mannosyl-inositol phosphorylceramide biosynthetic process"/>
    <property type="evidence" value="ECO:0007669"/>
    <property type="project" value="TreeGrafter"/>
</dbReference>
<keyword evidence="3" id="KW-0812">Transmembrane</keyword>